<feature type="chain" id="PRO_5030766317" evidence="1">
    <location>
        <begin position="23"/>
        <end position="156"/>
    </location>
</feature>
<dbReference type="AlphaFoldDB" id="A0A7S1FST1"/>
<accession>A0A7S1FST1</accession>
<dbReference type="EMBL" id="HBFR01020913">
    <property type="protein sequence ID" value="CAD8887856.1"/>
    <property type="molecule type" value="Transcribed_RNA"/>
</dbReference>
<sequence>MTVRILLPLLGLSLFIGNDVYALKELHDGSCLTCKATFANHESREKSARKSRNKPISTSDTLRLAYEFLDQVRKTPHPEITGDDLIDQETLSRYYKKQKKVTQEYIPKVDASIDARAAHLTHMTEIAQTQNILEENGFVPHPDYKDELLELQSRLF</sequence>
<organism evidence="2">
    <name type="scientific">Corethron hystrix</name>
    <dbReference type="NCBI Taxonomy" id="216773"/>
    <lineage>
        <taxon>Eukaryota</taxon>
        <taxon>Sar</taxon>
        <taxon>Stramenopiles</taxon>
        <taxon>Ochrophyta</taxon>
        <taxon>Bacillariophyta</taxon>
        <taxon>Coscinodiscophyceae</taxon>
        <taxon>Corethrophycidae</taxon>
        <taxon>Corethrales</taxon>
        <taxon>Corethraceae</taxon>
        <taxon>Corethron</taxon>
    </lineage>
</organism>
<reference evidence="2" key="1">
    <citation type="submission" date="2021-01" db="EMBL/GenBank/DDBJ databases">
        <authorList>
            <person name="Corre E."/>
            <person name="Pelletier E."/>
            <person name="Niang G."/>
            <person name="Scheremetjew M."/>
            <person name="Finn R."/>
            <person name="Kale V."/>
            <person name="Holt S."/>
            <person name="Cochrane G."/>
            <person name="Meng A."/>
            <person name="Brown T."/>
            <person name="Cohen L."/>
        </authorList>
    </citation>
    <scope>NUCLEOTIDE SEQUENCE</scope>
    <source>
        <strain evidence="2">308</strain>
    </source>
</reference>
<evidence type="ECO:0000256" key="1">
    <source>
        <dbReference type="SAM" id="SignalP"/>
    </source>
</evidence>
<proteinExistence type="predicted"/>
<evidence type="ECO:0000313" key="2">
    <source>
        <dbReference type="EMBL" id="CAD8887856.1"/>
    </source>
</evidence>
<feature type="signal peptide" evidence="1">
    <location>
        <begin position="1"/>
        <end position="22"/>
    </location>
</feature>
<name>A0A7S1FST1_9STRA</name>
<gene>
    <name evidence="2" type="ORF">CHYS00102_LOCUS15054</name>
</gene>
<keyword evidence="1" id="KW-0732">Signal</keyword>
<protein>
    <submittedName>
        <fullName evidence="2">Uncharacterized protein</fullName>
    </submittedName>
</protein>